<organism evidence="8 9">
    <name type="scientific">Pacificimonas pallii</name>
    <dbReference type="NCBI Taxonomy" id="2827236"/>
    <lineage>
        <taxon>Bacteria</taxon>
        <taxon>Pseudomonadati</taxon>
        <taxon>Pseudomonadota</taxon>
        <taxon>Alphaproteobacteria</taxon>
        <taxon>Sphingomonadales</taxon>
        <taxon>Sphingosinicellaceae</taxon>
        <taxon>Pacificimonas</taxon>
    </lineage>
</organism>
<dbReference type="Pfam" id="PF13861">
    <property type="entry name" value="FLgD_tudor"/>
    <property type="match status" value="1"/>
</dbReference>
<keyword evidence="8" id="KW-0282">Flagellum</keyword>
<keyword evidence="8" id="KW-0966">Cell projection</keyword>
<dbReference type="Pfam" id="PF13860">
    <property type="entry name" value="FlgD_ig"/>
    <property type="match status" value="1"/>
</dbReference>
<dbReference type="InterPro" id="IPR025965">
    <property type="entry name" value="FlgD/Vpr_Ig-like"/>
</dbReference>
<evidence type="ECO:0000256" key="1">
    <source>
        <dbReference type="ARBA" id="ARBA00010577"/>
    </source>
</evidence>
<gene>
    <name evidence="8" type="ORF">KCG44_09480</name>
</gene>
<dbReference type="InterPro" id="IPR025963">
    <property type="entry name" value="FLgD_Tudor"/>
</dbReference>
<dbReference type="Proteomes" id="UP000722336">
    <property type="component" value="Unassembled WGS sequence"/>
</dbReference>
<evidence type="ECO:0000256" key="3">
    <source>
        <dbReference type="ARBA" id="ARBA00022795"/>
    </source>
</evidence>
<sequence>MEAVAFSNIANARTASSSATGESLGQAEFLRLLTTQLTNQSPLDPMDNEAFVAQMAQFSSVSGIAEMNESIKGLRSDLSGDRLGEAAAYVGRTALVPAAQISPGGEPVNGAVSLASSAARLLVEITDRAGNSVRKLELGPQDAGPVGFRWDGLDADGRAAGDGPFRINATMMSEQGRELPAPLYVEGHVASVALENNTTMLSITGIGSVRADQVKALS</sequence>
<accession>A0ABS6SG39</accession>
<comment type="similarity">
    <text evidence="1 5">Belongs to the FlgD family.</text>
</comment>
<feature type="domain" description="FlgD/Vpr Ig-like" evidence="6">
    <location>
        <begin position="101"/>
        <end position="173"/>
    </location>
</feature>
<evidence type="ECO:0000259" key="7">
    <source>
        <dbReference type="Pfam" id="PF13861"/>
    </source>
</evidence>
<feature type="domain" description="FlgD Tudor-like" evidence="7">
    <location>
        <begin position="86"/>
        <end position="215"/>
    </location>
</feature>
<keyword evidence="8" id="KW-0969">Cilium</keyword>
<evidence type="ECO:0000259" key="6">
    <source>
        <dbReference type="Pfam" id="PF13860"/>
    </source>
</evidence>
<evidence type="ECO:0000313" key="9">
    <source>
        <dbReference type="Proteomes" id="UP000722336"/>
    </source>
</evidence>
<keyword evidence="9" id="KW-1185">Reference proteome</keyword>
<name>A0ABS6SG39_9SPHN</name>
<comment type="function">
    <text evidence="4 5">Required for flagellar hook formation. May act as a scaffolding protein.</text>
</comment>
<protein>
    <recommendedName>
        <fullName evidence="2 5">Basal-body rod modification protein FlgD</fullName>
    </recommendedName>
</protein>
<dbReference type="InterPro" id="IPR005648">
    <property type="entry name" value="FlgD"/>
</dbReference>
<evidence type="ECO:0000256" key="4">
    <source>
        <dbReference type="ARBA" id="ARBA00024746"/>
    </source>
</evidence>
<dbReference type="RefSeq" id="WP_218445853.1">
    <property type="nucleotide sequence ID" value="NZ_JAGSPA010000003.1"/>
</dbReference>
<dbReference type="EMBL" id="JAGSPA010000003">
    <property type="protein sequence ID" value="MBV7257013.1"/>
    <property type="molecule type" value="Genomic_DNA"/>
</dbReference>
<comment type="caution">
    <text evidence="8">The sequence shown here is derived from an EMBL/GenBank/DDBJ whole genome shotgun (WGS) entry which is preliminary data.</text>
</comment>
<dbReference type="Pfam" id="PF03963">
    <property type="entry name" value="FlgD"/>
    <property type="match status" value="1"/>
</dbReference>
<reference evidence="8 9" key="1">
    <citation type="submission" date="2021-04" db="EMBL/GenBank/DDBJ databases">
        <authorList>
            <person name="Pira H."/>
            <person name="Risdian C."/>
            <person name="Wink J."/>
        </authorList>
    </citation>
    <scope>NUCLEOTIDE SEQUENCE [LARGE SCALE GENOMIC DNA]</scope>
    <source>
        <strain evidence="8 9">WHA3</strain>
    </source>
</reference>
<evidence type="ECO:0000256" key="5">
    <source>
        <dbReference type="RuleBase" id="RU362076"/>
    </source>
</evidence>
<proteinExistence type="inferred from homology"/>
<evidence type="ECO:0000313" key="8">
    <source>
        <dbReference type="EMBL" id="MBV7257013.1"/>
    </source>
</evidence>
<evidence type="ECO:0000256" key="2">
    <source>
        <dbReference type="ARBA" id="ARBA00016013"/>
    </source>
</evidence>
<keyword evidence="3 5" id="KW-1005">Bacterial flagellum biogenesis</keyword>